<evidence type="ECO:0000256" key="6">
    <source>
        <dbReference type="SAM" id="MobiDB-lite"/>
    </source>
</evidence>
<dbReference type="PROSITE" id="PS00595">
    <property type="entry name" value="AA_TRANSFER_CLASS_5"/>
    <property type="match status" value="1"/>
</dbReference>
<dbReference type="SUPFAM" id="SSF53383">
    <property type="entry name" value="PLP-dependent transferases"/>
    <property type="match status" value="1"/>
</dbReference>
<evidence type="ECO:0000313" key="9">
    <source>
        <dbReference type="Proteomes" id="UP000011666"/>
    </source>
</evidence>
<dbReference type="InterPro" id="IPR015424">
    <property type="entry name" value="PyrdxlP-dep_Trfase"/>
</dbReference>
<dbReference type="Proteomes" id="UP000011666">
    <property type="component" value="Unassembled WGS sequence"/>
</dbReference>
<evidence type="ECO:0000256" key="2">
    <source>
        <dbReference type="ARBA" id="ARBA00010447"/>
    </source>
</evidence>
<dbReference type="OrthoDB" id="9804366at2"/>
<dbReference type="InterPro" id="IPR015422">
    <property type="entry name" value="PyrdxlP-dep_Trfase_small"/>
</dbReference>
<comment type="catalytic activity">
    <reaction evidence="4">
        <text>(sulfur carrier)-H + L-cysteine = (sulfur carrier)-SH + L-alanine</text>
        <dbReference type="Rhea" id="RHEA:43892"/>
        <dbReference type="Rhea" id="RHEA-COMP:14737"/>
        <dbReference type="Rhea" id="RHEA-COMP:14739"/>
        <dbReference type="ChEBI" id="CHEBI:29917"/>
        <dbReference type="ChEBI" id="CHEBI:35235"/>
        <dbReference type="ChEBI" id="CHEBI:57972"/>
        <dbReference type="ChEBI" id="CHEBI:64428"/>
        <dbReference type="EC" id="2.8.1.7"/>
    </reaction>
</comment>
<organism evidence="8 9">
    <name type="scientific">Gordonia soli NBRC 108243</name>
    <dbReference type="NCBI Taxonomy" id="1223545"/>
    <lineage>
        <taxon>Bacteria</taxon>
        <taxon>Bacillati</taxon>
        <taxon>Actinomycetota</taxon>
        <taxon>Actinomycetes</taxon>
        <taxon>Mycobacteriales</taxon>
        <taxon>Gordoniaceae</taxon>
        <taxon>Gordonia</taxon>
    </lineage>
</organism>
<dbReference type="STRING" id="1223545.GS4_11_04130"/>
<accession>M0QIL0</accession>
<dbReference type="RefSeq" id="WP_007620009.1">
    <property type="nucleotide sequence ID" value="NZ_BANX01000011.1"/>
</dbReference>
<evidence type="ECO:0000313" key="8">
    <source>
        <dbReference type="EMBL" id="GAC68141.1"/>
    </source>
</evidence>
<evidence type="ECO:0000256" key="1">
    <source>
        <dbReference type="ARBA" id="ARBA00001933"/>
    </source>
</evidence>
<comment type="caution">
    <text evidence="8">The sequence shown here is derived from an EMBL/GenBank/DDBJ whole genome shotgun (WGS) entry which is preliminary data.</text>
</comment>
<keyword evidence="9" id="KW-1185">Reference proteome</keyword>
<gene>
    <name evidence="8" type="ORF">GS4_11_04130</name>
</gene>
<evidence type="ECO:0000259" key="7">
    <source>
        <dbReference type="Pfam" id="PF00266"/>
    </source>
</evidence>
<dbReference type="InterPro" id="IPR020578">
    <property type="entry name" value="Aminotrans_V_PyrdxlP_BS"/>
</dbReference>
<protein>
    <submittedName>
        <fullName evidence="8">Putative cysteine desulfurase</fullName>
    </submittedName>
</protein>
<reference evidence="8 9" key="1">
    <citation type="submission" date="2013-01" db="EMBL/GenBank/DDBJ databases">
        <title>Whole genome shotgun sequence of Gordonia soli NBRC 108243.</title>
        <authorList>
            <person name="Isaki-Nakamura S."/>
            <person name="Hosoyama A."/>
            <person name="Tsuchikane K."/>
            <person name="Ando Y."/>
            <person name="Baba S."/>
            <person name="Ohji S."/>
            <person name="Hamada M."/>
            <person name="Tamura T."/>
            <person name="Yamazoe A."/>
            <person name="Yamazaki S."/>
            <person name="Fujita N."/>
        </authorList>
    </citation>
    <scope>NUCLEOTIDE SEQUENCE [LARGE SCALE GENOMIC DNA]</scope>
    <source>
        <strain evidence="8 9">NBRC 108243</strain>
    </source>
</reference>
<dbReference type="InterPro" id="IPR000192">
    <property type="entry name" value="Aminotrans_V_dom"/>
</dbReference>
<dbReference type="Pfam" id="PF00266">
    <property type="entry name" value="Aminotran_5"/>
    <property type="match status" value="1"/>
</dbReference>
<dbReference type="eggNOG" id="COG0520">
    <property type="taxonomic scope" value="Bacteria"/>
</dbReference>
<dbReference type="Gene3D" id="3.40.640.10">
    <property type="entry name" value="Type I PLP-dependent aspartate aminotransferase-like (Major domain)"/>
    <property type="match status" value="1"/>
</dbReference>
<dbReference type="PANTHER" id="PTHR43586">
    <property type="entry name" value="CYSTEINE DESULFURASE"/>
    <property type="match status" value="1"/>
</dbReference>
<evidence type="ECO:0000256" key="4">
    <source>
        <dbReference type="ARBA" id="ARBA00050776"/>
    </source>
</evidence>
<evidence type="ECO:0000256" key="3">
    <source>
        <dbReference type="ARBA" id="ARBA00022898"/>
    </source>
</evidence>
<dbReference type="EMBL" id="BANX01000011">
    <property type="protein sequence ID" value="GAC68141.1"/>
    <property type="molecule type" value="Genomic_DNA"/>
</dbReference>
<dbReference type="PANTHER" id="PTHR43586:SF8">
    <property type="entry name" value="CYSTEINE DESULFURASE 1, CHLOROPLASTIC"/>
    <property type="match status" value="1"/>
</dbReference>
<evidence type="ECO:0000256" key="5">
    <source>
        <dbReference type="RuleBase" id="RU004504"/>
    </source>
</evidence>
<dbReference type="InterPro" id="IPR015421">
    <property type="entry name" value="PyrdxlP-dep_Trfase_major"/>
</dbReference>
<feature type="region of interest" description="Disordered" evidence="6">
    <location>
        <begin position="1"/>
        <end position="21"/>
    </location>
</feature>
<dbReference type="GO" id="GO:0031071">
    <property type="term" value="F:cysteine desulfurase activity"/>
    <property type="evidence" value="ECO:0007669"/>
    <property type="project" value="UniProtKB-EC"/>
</dbReference>
<proteinExistence type="inferred from homology"/>
<feature type="domain" description="Aminotransferase class V" evidence="7">
    <location>
        <begin position="58"/>
        <end position="428"/>
    </location>
</feature>
<comment type="similarity">
    <text evidence="2">Belongs to the class-V pyridoxal-phosphate-dependent aminotransferase family. Csd subfamily.</text>
</comment>
<dbReference type="Gene3D" id="3.90.1150.10">
    <property type="entry name" value="Aspartate Aminotransferase, domain 1"/>
    <property type="match status" value="1"/>
</dbReference>
<sequence>MTAVVDTTPPHPTTIRSTSPGRTSVADRLAAVEVGALADVVGADQTVTVADGSEVGYVNLDYAASAPALQYVADQIADALGQYASVHRGAGALSQITTARYESARETVRAFVRGRADDSVVFTRNTTDAINLAAHITPGEVVVLDIEHHANLVTWCAPRDGVARARVVAAAPTFAETFDALEAELSAAPAALLAVTAASNVTGEVLPIGRLASLAHRHGARILVDGAQLVPHRALSIVGSGVDYLVFSGHKLYAPFGAGVLVGRSDWLDAATPYLAGGGATAAVTLTDDGSSVDWYEGPARHEAGSPNVLGVLAIAAACDAIAEFGYEEIGWHEEALRARLVRGLDGIDGVRRLDIFGDVRDRVGIVTFVVESCRPRDVAEYLNDQHGIGVRDGKFCAHPLLTTLGHPEGAVRASFGLGTSTADIDRLIDALTGLRTKAGKS</sequence>
<name>M0QIL0_9ACTN</name>
<dbReference type="AlphaFoldDB" id="M0QIL0"/>
<comment type="cofactor">
    <cofactor evidence="1 5">
        <name>pyridoxal 5'-phosphate</name>
        <dbReference type="ChEBI" id="CHEBI:597326"/>
    </cofactor>
</comment>
<keyword evidence="3" id="KW-0663">Pyridoxal phosphate</keyword>